<dbReference type="Gene3D" id="1.25.40.10">
    <property type="entry name" value="Tetratricopeptide repeat domain"/>
    <property type="match status" value="1"/>
</dbReference>
<evidence type="ECO:0000313" key="6">
    <source>
        <dbReference type="Proteomes" id="UP000187203"/>
    </source>
</evidence>
<evidence type="ECO:0000256" key="4">
    <source>
        <dbReference type="SAM" id="MobiDB-lite"/>
    </source>
</evidence>
<dbReference type="OrthoDB" id="1585145at2759"/>
<dbReference type="PANTHER" id="PTHR47933">
    <property type="entry name" value="PENTATRICOPEPTIDE REPEAT-CONTAINING PROTEIN 1, MITOCHONDRIAL"/>
    <property type="match status" value="1"/>
</dbReference>
<sequence length="369" mass="41821">MVHFLFRPQQHRFFMQIINTQRPIHLFHALYSTTTATPELDRLSIIVSSSIGGLDDLESSLNQFKLSLSPSLVTQVINLCESEAPTRRLLRFFLWSVKNLSSSLKDKDFNHAVRVFAKKDHTAMEILISDIKDGGRVMESQTFTVVAEMLVKLGRDDEASGHARKAEGVVYHHKNKIARVEPSIYRSLLYGSLCGKNVKRNPSSLVPEALNLMMEMRSHRITPTSISYNILLSCLGRTRRVKESCQILELMKKSGCDLDWISYYLVARVLYLTGRFGKGNKMVDEMIEKGLAPDRGGDFEKGRELWDEAVAMGVSLDCSSDVLDPLITQVFKPTRKVEEVNLKGSTTDKKPVKIKQNIRRETKKKSAVK</sequence>
<feature type="compositionally biased region" description="Basic and acidic residues" evidence="4">
    <location>
        <begin position="342"/>
        <end position="351"/>
    </location>
</feature>
<dbReference type="InterPro" id="IPR002885">
    <property type="entry name" value="PPR_rpt"/>
</dbReference>
<dbReference type="STRING" id="93759.A0A1R3G423"/>
<dbReference type="GO" id="GO:0003729">
    <property type="term" value="F:mRNA binding"/>
    <property type="evidence" value="ECO:0007669"/>
    <property type="project" value="TreeGrafter"/>
</dbReference>
<comment type="similarity">
    <text evidence="1">Belongs to the PPR family. P subfamily.</text>
</comment>
<feature type="region of interest" description="Disordered" evidence="4">
    <location>
        <begin position="342"/>
        <end position="369"/>
    </location>
</feature>
<evidence type="ECO:0000256" key="2">
    <source>
        <dbReference type="ARBA" id="ARBA00022737"/>
    </source>
</evidence>
<keyword evidence="6" id="KW-1185">Reference proteome</keyword>
<proteinExistence type="inferred from homology"/>
<dbReference type="InterPro" id="IPR011990">
    <property type="entry name" value="TPR-like_helical_dom_sf"/>
</dbReference>
<evidence type="ECO:0000256" key="1">
    <source>
        <dbReference type="ARBA" id="ARBA00007626"/>
    </source>
</evidence>
<dbReference type="Proteomes" id="UP000187203">
    <property type="component" value="Unassembled WGS sequence"/>
</dbReference>
<accession>A0A1R3G423</accession>
<protein>
    <recommendedName>
        <fullName evidence="7">Pentatricopeptide repeat-containing protein</fullName>
    </recommendedName>
</protein>
<feature type="repeat" description="PPR" evidence="3">
    <location>
        <begin position="224"/>
        <end position="258"/>
    </location>
</feature>
<dbReference type="NCBIfam" id="TIGR00756">
    <property type="entry name" value="PPR"/>
    <property type="match status" value="1"/>
</dbReference>
<dbReference type="PANTHER" id="PTHR47933:SF40">
    <property type="entry name" value="PENTATRICOPEPTIDE REPEAT-CONTAINING PROTEIN 1, MITOCHONDRIAL-RELATED"/>
    <property type="match status" value="1"/>
</dbReference>
<comment type="caution">
    <text evidence="5">The sequence shown here is derived from an EMBL/GenBank/DDBJ whole genome shotgun (WGS) entry which is preliminary data.</text>
</comment>
<evidence type="ECO:0000313" key="5">
    <source>
        <dbReference type="EMBL" id="OMO52829.1"/>
    </source>
</evidence>
<dbReference type="AlphaFoldDB" id="A0A1R3G423"/>
<dbReference type="Pfam" id="PF13041">
    <property type="entry name" value="PPR_2"/>
    <property type="match status" value="1"/>
</dbReference>
<dbReference type="PROSITE" id="PS51375">
    <property type="entry name" value="PPR"/>
    <property type="match status" value="1"/>
</dbReference>
<feature type="compositionally biased region" description="Basic residues" evidence="4">
    <location>
        <begin position="352"/>
        <end position="369"/>
    </location>
</feature>
<gene>
    <name evidence="5" type="ORF">COLO4_36944</name>
</gene>
<dbReference type="EMBL" id="AWUE01023749">
    <property type="protein sequence ID" value="OMO52829.1"/>
    <property type="molecule type" value="Genomic_DNA"/>
</dbReference>
<organism evidence="5 6">
    <name type="scientific">Corchorus olitorius</name>
    <dbReference type="NCBI Taxonomy" id="93759"/>
    <lineage>
        <taxon>Eukaryota</taxon>
        <taxon>Viridiplantae</taxon>
        <taxon>Streptophyta</taxon>
        <taxon>Embryophyta</taxon>
        <taxon>Tracheophyta</taxon>
        <taxon>Spermatophyta</taxon>
        <taxon>Magnoliopsida</taxon>
        <taxon>eudicotyledons</taxon>
        <taxon>Gunneridae</taxon>
        <taxon>Pentapetalae</taxon>
        <taxon>rosids</taxon>
        <taxon>malvids</taxon>
        <taxon>Malvales</taxon>
        <taxon>Malvaceae</taxon>
        <taxon>Grewioideae</taxon>
        <taxon>Apeibeae</taxon>
        <taxon>Corchorus</taxon>
    </lineage>
</organism>
<keyword evidence="2" id="KW-0677">Repeat</keyword>
<evidence type="ECO:0008006" key="7">
    <source>
        <dbReference type="Google" id="ProtNLM"/>
    </source>
</evidence>
<reference evidence="6" key="1">
    <citation type="submission" date="2013-09" db="EMBL/GenBank/DDBJ databases">
        <title>Corchorus olitorius genome sequencing.</title>
        <authorList>
            <person name="Alam M."/>
            <person name="Haque M.S."/>
            <person name="Islam M.S."/>
            <person name="Emdad E.M."/>
            <person name="Islam M.M."/>
            <person name="Ahmed B."/>
            <person name="Halim A."/>
            <person name="Hossen Q.M.M."/>
            <person name="Hossain M.Z."/>
            <person name="Ahmed R."/>
            <person name="Khan M.M."/>
            <person name="Islam R."/>
            <person name="Rashid M.M."/>
            <person name="Khan S.A."/>
            <person name="Rahman M.S."/>
            <person name="Alam M."/>
            <person name="Yahiya A.S."/>
            <person name="Khan M.S."/>
            <person name="Azam M.S."/>
            <person name="Haque T."/>
            <person name="Lashkar M.Z.H."/>
            <person name="Akhand A.I."/>
            <person name="Morshed G."/>
            <person name="Roy S."/>
            <person name="Uddin K.S."/>
            <person name="Rabeya T."/>
            <person name="Hossain A.S."/>
            <person name="Chowdhury A."/>
            <person name="Snigdha A.R."/>
            <person name="Mortoza M.S."/>
            <person name="Matin S.A."/>
            <person name="Hoque S.M.E."/>
            <person name="Islam M.K."/>
            <person name="Roy D.K."/>
            <person name="Haider R."/>
            <person name="Moosa M.M."/>
            <person name="Elias S.M."/>
            <person name="Hasan A.M."/>
            <person name="Jahan S."/>
            <person name="Shafiuddin M."/>
            <person name="Mahmood N."/>
            <person name="Shommy N.S."/>
        </authorList>
    </citation>
    <scope>NUCLEOTIDE SEQUENCE [LARGE SCALE GENOMIC DNA]</scope>
    <source>
        <strain evidence="6">cv. O-4</strain>
    </source>
</reference>
<dbReference type="InterPro" id="IPR051240">
    <property type="entry name" value="Mito_RNA-Proc/Resp"/>
</dbReference>
<evidence type="ECO:0000256" key="3">
    <source>
        <dbReference type="PROSITE-ProRule" id="PRU00708"/>
    </source>
</evidence>
<name>A0A1R3G423_9ROSI</name>